<accession>A0A445HYS2</accession>
<keyword evidence="2" id="KW-1185">Reference proteome</keyword>
<organism evidence="1 2">
    <name type="scientific">Glycine soja</name>
    <name type="common">Wild soybean</name>
    <dbReference type="NCBI Taxonomy" id="3848"/>
    <lineage>
        <taxon>Eukaryota</taxon>
        <taxon>Viridiplantae</taxon>
        <taxon>Streptophyta</taxon>
        <taxon>Embryophyta</taxon>
        <taxon>Tracheophyta</taxon>
        <taxon>Spermatophyta</taxon>
        <taxon>Magnoliopsida</taxon>
        <taxon>eudicotyledons</taxon>
        <taxon>Gunneridae</taxon>
        <taxon>Pentapetalae</taxon>
        <taxon>rosids</taxon>
        <taxon>fabids</taxon>
        <taxon>Fabales</taxon>
        <taxon>Fabaceae</taxon>
        <taxon>Papilionoideae</taxon>
        <taxon>50 kb inversion clade</taxon>
        <taxon>NPAAA clade</taxon>
        <taxon>indigoferoid/millettioid clade</taxon>
        <taxon>Phaseoleae</taxon>
        <taxon>Glycine</taxon>
        <taxon>Glycine subgen. Soja</taxon>
    </lineage>
</organism>
<dbReference type="Proteomes" id="UP000289340">
    <property type="component" value="Chromosome 11"/>
</dbReference>
<name>A0A445HYS2_GLYSO</name>
<comment type="caution">
    <text evidence="1">The sequence shown here is derived from an EMBL/GenBank/DDBJ whole genome shotgun (WGS) entry which is preliminary data.</text>
</comment>
<sequence length="210" mass="23943">MQCLHECSKEIILLFLSHKHKVLVMASVFVHAERSKPPRHSFRVSRLKMNQRTTLLPGDVFKFSIRVRLNTTPDPTLLLYSPSQTVPCHSFLQEGQLLKAMLSRIHFFIDSIEEVTEGVISCVQELFQVDDVASTLPLEFQHGEIPLWFEMTIFDAALLAVIEESKPCFGTIPASEEAIHTSMEECTDIEESEWCPICMEELDLINCECS</sequence>
<evidence type="ECO:0000313" key="2">
    <source>
        <dbReference type="Proteomes" id="UP000289340"/>
    </source>
</evidence>
<reference evidence="1 2" key="1">
    <citation type="submission" date="2018-09" db="EMBL/GenBank/DDBJ databases">
        <title>A high-quality reference genome of wild soybean provides a powerful tool to mine soybean genomes.</title>
        <authorList>
            <person name="Xie M."/>
            <person name="Chung C.Y.L."/>
            <person name="Li M.-W."/>
            <person name="Wong F.-L."/>
            <person name="Chan T.-F."/>
            <person name="Lam H.-M."/>
        </authorList>
    </citation>
    <scope>NUCLEOTIDE SEQUENCE [LARGE SCALE GENOMIC DNA]</scope>
    <source>
        <strain evidence="2">cv. W05</strain>
        <tissue evidence="1">Hypocotyl of etiolated seedlings</tissue>
    </source>
</reference>
<proteinExistence type="predicted"/>
<gene>
    <name evidence="1" type="ORF">D0Y65_029349</name>
</gene>
<dbReference type="AlphaFoldDB" id="A0A445HYS2"/>
<evidence type="ECO:0000313" key="1">
    <source>
        <dbReference type="EMBL" id="RZB78933.1"/>
    </source>
</evidence>
<dbReference type="EMBL" id="QZWG01000011">
    <property type="protein sequence ID" value="RZB78933.1"/>
    <property type="molecule type" value="Genomic_DNA"/>
</dbReference>
<protein>
    <submittedName>
        <fullName evidence="1">Uncharacterized protein</fullName>
    </submittedName>
</protein>